<evidence type="ECO:0000259" key="3">
    <source>
        <dbReference type="Pfam" id="PF14225"/>
    </source>
</evidence>
<protein>
    <recommendedName>
        <fullName evidence="7">Cell morphogenesis protein</fullName>
    </recommendedName>
</protein>
<evidence type="ECO:0000259" key="4">
    <source>
        <dbReference type="Pfam" id="PF14228"/>
    </source>
</evidence>
<dbReference type="STRING" id="1328760.A0A165H8P0"/>
<feature type="domain" description="Cell morphogenesis protein N-terminal" evidence="2">
    <location>
        <begin position="338"/>
        <end position="918"/>
    </location>
</feature>
<dbReference type="Pfam" id="PF14225">
    <property type="entry name" value="MOR2-PAG1_C"/>
    <property type="match status" value="1"/>
</dbReference>
<dbReference type="PANTHER" id="PTHR12295:SF30">
    <property type="entry name" value="PROTEIN FURRY"/>
    <property type="match status" value="1"/>
</dbReference>
<feature type="region of interest" description="Disordered" evidence="1">
    <location>
        <begin position="2473"/>
        <end position="2543"/>
    </location>
</feature>
<dbReference type="InterPro" id="IPR016024">
    <property type="entry name" value="ARM-type_fold"/>
</dbReference>
<dbReference type="OMA" id="MRADTMK"/>
<dbReference type="FunCoup" id="A0A165H8P0">
    <property type="interactions" value="634"/>
</dbReference>
<dbReference type="Pfam" id="PF14228">
    <property type="entry name" value="MOR2-PAG1_mid"/>
    <property type="match status" value="2"/>
</dbReference>
<evidence type="ECO:0000313" key="6">
    <source>
        <dbReference type="Proteomes" id="UP000076632"/>
    </source>
</evidence>
<gene>
    <name evidence="5" type="ORF">L228DRAFT_228990</name>
</gene>
<evidence type="ECO:0000259" key="2">
    <source>
        <dbReference type="Pfam" id="PF14222"/>
    </source>
</evidence>
<dbReference type="PANTHER" id="PTHR12295">
    <property type="entry name" value="FURRY-RELATED"/>
    <property type="match status" value="1"/>
</dbReference>
<organism evidence="5 6">
    <name type="scientific">Xylona heveae (strain CBS 132557 / TC161)</name>
    <dbReference type="NCBI Taxonomy" id="1328760"/>
    <lineage>
        <taxon>Eukaryota</taxon>
        <taxon>Fungi</taxon>
        <taxon>Dikarya</taxon>
        <taxon>Ascomycota</taxon>
        <taxon>Pezizomycotina</taxon>
        <taxon>Xylonomycetes</taxon>
        <taxon>Xylonales</taxon>
        <taxon>Xylonaceae</taxon>
        <taxon>Xylona</taxon>
    </lineage>
</organism>
<feature type="domain" description="Cell morphogenesis central region" evidence="4">
    <location>
        <begin position="1739"/>
        <end position="1906"/>
    </location>
</feature>
<dbReference type="InterPro" id="IPR029473">
    <property type="entry name" value="MOR2-PAG1_mid"/>
</dbReference>
<sequence length="2543" mass="283495">MAGPDPSPTHPHVLVNNVFQTNATEPTLQRLEGLAHDQCSPSVYATPTHSREPSQTRGRLPGVANSGISSVQSHHASPSRGISATSPTSQSGGILEDAIERRPSQPYSHHRQASIVHGVHHSRNPSHAKASSAGSSGLSTLATPMGNGSVSSAALQDLSSNILQSDDYSFGRVPPSANVGSSSRSNAITASNIADIVVAEPGQKRLERMQSGRSRREDGRNQSHSRHHHPQELKTVGEYALHHLFNSFVGQADQKINMCIGHSSTYEPHVEQICGPGIDTGFDQLIAALGHIARQKPKPLIDTLMFWRKAKSEAANAARIEFSQVASASRHEAVIQAERRSTISIYLLCRVLIEIIGQSSLASVTPEMADRLEDIIFSQLKAADPDQLIASPLKLANWSIFAQLLGVMSSINFESVSDRFFSDLEKSQRECGSKGFANKDVEARMELVIMGMKHLHVNTYPEEAWDRSCDFMQSLGRLFIGSHGQRIKHAYCQVFEAILLPVAAKASAELSVPKWREFVEMITPRVSQMATKPRHWADVFPLQTILLCVSPVEVFAGHWLQLISPLQPKLKDRGTRGLALQAICRLTWTYLYRCSDTSNVTMRKLDEVLRVVFPAGKKSYLSTEPIIAEPLIQLIRFIGFKHQDLCFRTIIFPLINSEHFSSGKELRVDQLEPEKMVIGIKSFLAIMSDLEKGQQGRPPFPQFVEFSNIEVTGPSSSRAASTRVLGSAPSVSSIKEDRLSRPVITLGFDDVSKEYYSRFCEILGKITLICDNAFGGQAVLDEKFSAQPPKTPIAETFGFGRRDEHTTAAEQKQGFYDLLHVAVQALPRCLSAHIPFNSLINLLCTGTAHVQSNIAVSSTQSLKSIARQSHAQQVTIGFARFIFNFDDRYSTMSDGGMLGPGHIENTLRLYVELLQVWIEEVKQKSIVVSLDSGEDASAGSRGVQLDLSGVWAHVDEVESHGLFFLCSQSRRVRSFAVTVLRLVTEFDLALGKPNNQRIISVMEGDVQGVLDCNDERLSIAERSRLQRTRQKGGPPDTPVAFCSSEISYDTTLWFKMFPSLIRACFETCPFAVTLSREIICARLLQMQKHIMTIAELPSRGPQAGGIEFGPPNKSSRLTATPPEVIIEQWKLYLIMACTTLTKAEGQEQVSVQTPLQHARKSSKSIQQSVEKITSARSLFRYVTPLLGVNSGSIREAVVAALGSININLYKTLLESLRSAVSRCNEEAKLRIGTHQRTGSFSRRNRTTDLLRTEVTHVYKLTSHFLRHEEIWKDDWILNNLVTYTKDLRIFLSDSEVQNDWEFQTLRRHYCGLMEELFEGINRLQDPSRWMPFESRKSAFALMEEWCGYSPNVHQIRQRETSIRQPVFTHQKDVGEKGPGTAAMEIEKKNLKIAALSAMASLCGGPLSITTESGANLQFDVRRMLMWIDAIFSTVSDNMHKIGRRALTNSIVYNKEHPYLLERSIRMCYLAETPKALASYFEVVAQVLTEHGDYPIPFWKILGACLYTLGNERSEIRMKSARLLRVLEEREEKSSKIQDLDISISDKTTAVYKLAQFEISKRLSKQHFELAFLVFSEFTLHFKSLHPDHQRNMVAAILPWIQTIELQLDPNGGPTANSYMFLANLFEITIRSGSALHNEVQALWQALATGPYAGNVQVALDFIISLCLDRREQSFVDYAKQIVVFLSSTPAGLKVVEFLLMQITPKAMVIEKREPPPPPEAQSLPYLADLSLALPIGNKQSGFSLGQLALILLVDLMVSPVQLAPDDVPLLIQVVLVLWDHYTPLVEEQAREMMIHLIHELVISKIESGSTNPDKVYIEEFVESVRRHEEKVDWHYEDSNSKGDGRDESLRVPKAMNYVTNTLVEIFSIAYPGFREHWAKTSLGWATSCPVRHLACRSFQIFRCILTRADQTMLADMLARLSNTISDDETDIQTFSMEILTTLKIIIGSLTPAEFLQYSQLFWTTCACLNTIHECEFMESLSMLEQLLEKVDLSNAKDEQLLVDAYPQTWEGGFDGIQPLIYKGLKSSLTLERTLLVLQKLAPVPNSRLLGDESRLLFTVLANLPRFLESFENPSQDSPCTACAETLAMVAIGQGCGHLARTLSGFANSRYRSSKDFLSQAVSAIRSIYFPTYDFKILVFLMGLLTNDLPWFKIRTMQLLCVIIPDIDMRKSEIASHGPDLISPLLRLLQTDFCQQALEVLDHIMTMSGTPMDRHHLRMSMAGSHSRAIKKEYERTQSLFGIPEESGWSIPMPAIHSLTTRRNVHAVFYTCGNAESMETDIPVTPDVEFHTDDFQYGLYYPERTATMASEDGRGEGNMGELVMKLDSLDDFFENNLAGGDAASGDLDQGIPGFSPDLGDFRANIYDQQTLPILHKSLARTASVTSFQTGFADARIPLGRDPGVMTPAAFNPKSHIGNTRPPMHSRSVTSPAANGFQASGGVSEYHSGGDTDEVFSDDDLSVISAHQQEASSFLDGMIRPLAQGTRSRMRRFTSGSGKDKEKQRDALRSERKSQFAASPEVPRVPSAYLQGPNSGYFTQDPAQES</sequence>
<accession>A0A165H8P0</accession>
<keyword evidence="6" id="KW-1185">Reference proteome</keyword>
<feature type="compositionally biased region" description="Basic and acidic residues" evidence="1">
    <location>
        <begin position="202"/>
        <end position="221"/>
    </location>
</feature>
<feature type="compositionally biased region" description="Polar residues" evidence="1">
    <location>
        <begin position="66"/>
        <end position="92"/>
    </location>
</feature>
<evidence type="ECO:0000256" key="1">
    <source>
        <dbReference type="SAM" id="MobiDB-lite"/>
    </source>
</evidence>
<evidence type="ECO:0000313" key="5">
    <source>
        <dbReference type="EMBL" id="KZF23140.1"/>
    </source>
</evidence>
<evidence type="ECO:0008006" key="7">
    <source>
        <dbReference type="Google" id="ProtNLM"/>
    </source>
</evidence>
<feature type="compositionally biased region" description="Low complexity" evidence="1">
    <location>
        <begin position="130"/>
        <end position="141"/>
    </location>
</feature>
<reference evidence="5 6" key="1">
    <citation type="journal article" date="2016" name="Fungal Biol.">
        <title>The genome of Xylona heveae provides a window into fungal endophytism.</title>
        <authorList>
            <person name="Gazis R."/>
            <person name="Kuo A."/>
            <person name="Riley R."/>
            <person name="LaButti K."/>
            <person name="Lipzen A."/>
            <person name="Lin J."/>
            <person name="Amirebrahimi M."/>
            <person name="Hesse C.N."/>
            <person name="Spatafora J.W."/>
            <person name="Henrissat B."/>
            <person name="Hainaut M."/>
            <person name="Grigoriev I.V."/>
            <person name="Hibbett D.S."/>
        </authorList>
    </citation>
    <scope>NUCLEOTIDE SEQUENCE [LARGE SCALE GENOMIC DNA]</scope>
    <source>
        <strain evidence="5 6">TC161</strain>
    </source>
</reference>
<dbReference type="InterPro" id="IPR025614">
    <property type="entry name" value="Cell_morpho_N"/>
</dbReference>
<name>A0A165H8P0_XYLHT</name>
<dbReference type="Proteomes" id="UP000076632">
    <property type="component" value="Unassembled WGS sequence"/>
</dbReference>
<dbReference type="GO" id="GO:0005938">
    <property type="term" value="C:cell cortex"/>
    <property type="evidence" value="ECO:0007669"/>
    <property type="project" value="TreeGrafter"/>
</dbReference>
<feature type="region of interest" description="Disordered" evidence="1">
    <location>
        <begin position="40"/>
        <end position="92"/>
    </location>
</feature>
<dbReference type="EMBL" id="KV407457">
    <property type="protein sequence ID" value="KZF23140.1"/>
    <property type="molecule type" value="Genomic_DNA"/>
</dbReference>
<dbReference type="GO" id="GO:0030427">
    <property type="term" value="C:site of polarized growth"/>
    <property type="evidence" value="ECO:0007669"/>
    <property type="project" value="TreeGrafter"/>
</dbReference>
<feature type="region of interest" description="Disordered" evidence="1">
    <location>
        <begin position="199"/>
        <end position="230"/>
    </location>
</feature>
<dbReference type="GO" id="GO:0000902">
    <property type="term" value="P:cell morphogenesis"/>
    <property type="evidence" value="ECO:0007669"/>
    <property type="project" value="InterPro"/>
</dbReference>
<dbReference type="OrthoDB" id="6287725at2759"/>
<feature type="domain" description="Cell morphogenesis protein C-terminal" evidence="3">
    <location>
        <begin position="1959"/>
        <end position="2208"/>
    </location>
</feature>
<feature type="compositionally biased region" description="Polar residues" evidence="1">
    <location>
        <begin position="2529"/>
        <end position="2543"/>
    </location>
</feature>
<feature type="domain" description="Cell morphogenesis central region" evidence="4">
    <location>
        <begin position="1445"/>
        <end position="1669"/>
    </location>
</feature>
<dbReference type="InterPro" id="IPR039867">
    <property type="entry name" value="Furry/Tao3/Mor2"/>
</dbReference>
<dbReference type="RefSeq" id="XP_018188695.1">
    <property type="nucleotide sequence ID" value="XM_018330490.1"/>
</dbReference>
<dbReference type="SUPFAM" id="SSF48371">
    <property type="entry name" value="ARM repeat"/>
    <property type="match status" value="1"/>
</dbReference>
<dbReference type="GeneID" id="28895627"/>
<dbReference type="Pfam" id="PF14222">
    <property type="entry name" value="MOR2-PAG1_N"/>
    <property type="match status" value="1"/>
</dbReference>
<dbReference type="InParanoid" id="A0A165H8P0"/>
<proteinExistence type="predicted"/>
<feature type="region of interest" description="Disordered" evidence="1">
    <location>
        <begin position="118"/>
        <end position="141"/>
    </location>
</feature>
<feature type="compositionally biased region" description="Basic and acidic residues" evidence="1">
    <location>
        <begin position="2495"/>
        <end position="2511"/>
    </location>
</feature>
<dbReference type="InterPro" id="IPR025481">
    <property type="entry name" value="Cell_Morphogen_C"/>
</dbReference>